<keyword evidence="3 8" id="KW-0479">Metal-binding</keyword>
<dbReference type="SUPFAM" id="SSF53738">
    <property type="entry name" value="Phosphoglucomutase, first 3 domains"/>
    <property type="match status" value="3"/>
</dbReference>
<keyword evidence="16" id="KW-1185">Reference proteome</keyword>
<dbReference type="InterPro" id="IPR016066">
    <property type="entry name" value="A-D-PHexomutase_CS"/>
</dbReference>
<dbReference type="NCBIfam" id="NF008139">
    <property type="entry name" value="PRK10887.1"/>
    <property type="match status" value="1"/>
</dbReference>
<evidence type="ECO:0000256" key="10">
    <source>
        <dbReference type="RuleBase" id="RU004327"/>
    </source>
</evidence>
<dbReference type="GO" id="GO:0006048">
    <property type="term" value="P:UDP-N-acetylglucosamine biosynthetic process"/>
    <property type="evidence" value="ECO:0007669"/>
    <property type="project" value="TreeGrafter"/>
</dbReference>
<dbReference type="AlphaFoldDB" id="A0A1G6WVB6"/>
<comment type="cofactor">
    <cofactor evidence="8">
        <name>Mg(2+)</name>
        <dbReference type="ChEBI" id="CHEBI:18420"/>
    </cofactor>
    <text evidence="8">Binds 1 Mg(2+) ion per subunit.</text>
</comment>
<sequence length="461" mass="48829">MTRRLFGTDGVRGTANAPPMTADMALRLGMAAGAHFKRGDHRHTVVIGKDTRLSGYLLEPALTAGFIAVGMDVVLVGPLPTPAVAMLTRSLRADLGVVISASHNPYQDNGIKLFGPDGYKLSDATEAEIENLLTNGLDDHRVDPAHLGRARRLEDAGGRYIEAIKATFPRGLRLDGLRIVVDCAHGAAYRVAPQVLWELGAEIIPMGIDPDGFNINKERGSLATEAMRAAVVEHGAHIGIALDGDADRVVLANEKGALVDGDHVLGVVARAWRDQGRLTGGGVVATVMSNLGLEHYLNGLGLTLHRTPVGDRYVVERMRADGYNLGGEQSGHIVMADLSSTGGTTGDGLAAALQVLAPLVQTGRPASEILNVFDPLPQVLRNVRVDGGRDPGTILEMDNVKAAIADGEARFNGSGRVLIRKSGTEPLIRVMAEGERDDLVRDVVDMIADAMEKAATTESPS</sequence>
<dbReference type="GO" id="GO:0005975">
    <property type="term" value="P:carbohydrate metabolic process"/>
    <property type="evidence" value="ECO:0007669"/>
    <property type="project" value="InterPro"/>
</dbReference>
<proteinExistence type="inferred from homology"/>
<keyword evidence="4 8" id="KW-0460">Magnesium</keyword>
<evidence type="ECO:0000259" key="14">
    <source>
        <dbReference type="Pfam" id="PF02880"/>
    </source>
</evidence>
<comment type="similarity">
    <text evidence="1 8 9">Belongs to the phosphohexose mutase family.</text>
</comment>
<reference evidence="15 16" key="1">
    <citation type="submission" date="2016-10" db="EMBL/GenBank/DDBJ databases">
        <authorList>
            <person name="de Groot N.N."/>
        </authorList>
    </citation>
    <scope>NUCLEOTIDE SEQUENCE [LARGE SCALE GENOMIC DNA]</scope>
    <source>
        <strain evidence="15 16">ATCC 700224</strain>
    </source>
</reference>
<accession>A0A1G6WVB6</accession>
<dbReference type="FunFam" id="3.40.120.10:FF:000001">
    <property type="entry name" value="Phosphoglucosamine mutase"/>
    <property type="match status" value="1"/>
</dbReference>
<dbReference type="GO" id="GO:0004615">
    <property type="term" value="F:phosphomannomutase activity"/>
    <property type="evidence" value="ECO:0007669"/>
    <property type="project" value="TreeGrafter"/>
</dbReference>
<dbReference type="InterPro" id="IPR005841">
    <property type="entry name" value="Alpha-D-phosphohexomutase_SF"/>
</dbReference>
<dbReference type="Proteomes" id="UP000199412">
    <property type="component" value="Unassembled WGS sequence"/>
</dbReference>
<dbReference type="Pfam" id="PF00408">
    <property type="entry name" value="PGM_PMM_IV"/>
    <property type="match status" value="1"/>
</dbReference>
<evidence type="ECO:0000256" key="6">
    <source>
        <dbReference type="ARBA" id="ARBA00066330"/>
    </source>
</evidence>
<evidence type="ECO:0000256" key="9">
    <source>
        <dbReference type="RuleBase" id="RU004326"/>
    </source>
</evidence>
<evidence type="ECO:0000256" key="3">
    <source>
        <dbReference type="ARBA" id="ARBA00022723"/>
    </source>
</evidence>
<dbReference type="Pfam" id="PF02880">
    <property type="entry name" value="PGM_PMM_III"/>
    <property type="match status" value="1"/>
</dbReference>
<dbReference type="CDD" id="cd05802">
    <property type="entry name" value="GlmM"/>
    <property type="match status" value="1"/>
</dbReference>
<dbReference type="Pfam" id="PF02879">
    <property type="entry name" value="PGM_PMM_II"/>
    <property type="match status" value="1"/>
</dbReference>
<feature type="binding site" evidence="8">
    <location>
        <position position="247"/>
    </location>
    <ligand>
        <name>Mg(2+)</name>
        <dbReference type="ChEBI" id="CHEBI:18420"/>
    </ligand>
</feature>
<dbReference type="InterPro" id="IPR005843">
    <property type="entry name" value="A-D-PHexomutase_C"/>
</dbReference>
<dbReference type="PROSITE" id="PS00710">
    <property type="entry name" value="PGM_PMM"/>
    <property type="match status" value="1"/>
</dbReference>
<keyword evidence="5 8" id="KW-0413">Isomerase</keyword>
<evidence type="ECO:0000313" key="16">
    <source>
        <dbReference type="Proteomes" id="UP000199412"/>
    </source>
</evidence>
<evidence type="ECO:0000256" key="8">
    <source>
        <dbReference type="HAMAP-Rule" id="MF_01554"/>
    </source>
</evidence>
<evidence type="ECO:0000256" key="4">
    <source>
        <dbReference type="ARBA" id="ARBA00022842"/>
    </source>
</evidence>
<feature type="domain" description="Alpha-D-phosphohexomutase C-terminal" evidence="11">
    <location>
        <begin position="382"/>
        <end position="450"/>
    </location>
</feature>
<dbReference type="GO" id="GO:0000287">
    <property type="term" value="F:magnesium ion binding"/>
    <property type="evidence" value="ECO:0007669"/>
    <property type="project" value="UniProtKB-UniRule"/>
</dbReference>
<dbReference type="InterPro" id="IPR005846">
    <property type="entry name" value="A-D-PHexomutase_a/b/a-III"/>
</dbReference>
<evidence type="ECO:0000259" key="12">
    <source>
        <dbReference type="Pfam" id="PF02878"/>
    </source>
</evidence>
<dbReference type="OrthoDB" id="9803322at2"/>
<dbReference type="Gene3D" id="3.30.310.50">
    <property type="entry name" value="Alpha-D-phosphohexomutase, C-terminal domain"/>
    <property type="match status" value="1"/>
</dbReference>
<dbReference type="GO" id="GO:0008966">
    <property type="term" value="F:phosphoglucosamine mutase activity"/>
    <property type="evidence" value="ECO:0007669"/>
    <property type="project" value="UniProtKB-UniRule"/>
</dbReference>
<protein>
    <recommendedName>
        <fullName evidence="7 8">Phosphoglucosamine mutase</fullName>
        <ecNumber evidence="6 8">5.4.2.10</ecNumber>
    </recommendedName>
</protein>
<dbReference type="InterPro" id="IPR006352">
    <property type="entry name" value="GlmM_bact"/>
</dbReference>
<evidence type="ECO:0000256" key="7">
    <source>
        <dbReference type="ARBA" id="ARBA00068193"/>
    </source>
</evidence>
<dbReference type="InterPro" id="IPR050060">
    <property type="entry name" value="Phosphoglucosamine_mutase"/>
</dbReference>
<dbReference type="InterPro" id="IPR016055">
    <property type="entry name" value="A-D-PHexomutase_a/b/a-I/II/III"/>
</dbReference>
<dbReference type="GO" id="GO:0009252">
    <property type="term" value="P:peptidoglycan biosynthetic process"/>
    <property type="evidence" value="ECO:0007669"/>
    <property type="project" value="UniProtKB-ARBA"/>
</dbReference>
<dbReference type="STRING" id="69960.SAMN05421720_101280"/>
<comment type="function">
    <text evidence="8 10">Catalyzes the conversion of glucosamine-6-phosphate to glucosamine-1-phosphate.</text>
</comment>
<evidence type="ECO:0000256" key="1">
    <source>
        <dbReference type="ARBA" id="ARBA00010231"/>
    </source>
</evidence>
<dbReference type="HAMAP" id="MF_01554_B">
    <property type="entry name" value="GlmM_B"/>
    <property type="match status" value="1"/>
</dbReference>
<feature type="modified residue" description="Phosphoserine" evidence="8">
    <location>
        <position position="102"/>
    </location>
</feature>
<dbReference type="PRINTS" id="PR00509">
    <property type="entry name" value="PGMPMM"/>
</dbReference>
<dbReference type="Pfam" id="PF02878">
    <property type="entry name" value="PGM_PMM_I"/>
    <property type="match status" value="1"/>
</dbReference>
<feature type="binding site" evidence="8">
    <location>
        <position position="243"/>
    </location>
    <ligand>
        <name>Mg(2+)</name>
        <dbReference type="ChEBI" id="CHEBI:18420"/>
    </ligand>
</feature>
<dbReference type="RefSeq" id="WP_092780973.1">
    <property type="nucleotide sequence ID" value="NZ_FNAP01000001.1"/>
</dbReference>
<dbReference type="InterPro" id="IPR036900">
    <property type="entry name" value="A-D-PHexomutase_C_sf"/>
</dbReference>
<dbReference type="InterPro" id="IPR005844">
    <property type="entry name" value="A-D-PHexomutase_a/b/a-I"/>
</dbReference>
<feature type="domain" description="Alpha-D-phosphohexomutase alpha/beta/alpha" evidence="14">
    <location>
        <begin position="260"/>
        <end position="372"/>
    </location>
</feature>
<comment type="PTM">
    <text evidence="8">Activated by phosphorylation.</text>
</comment>
<organism evidence="15 16">
    <name type="scientific">Rhodospira trueperi</name>
    <dbReference type="NCBI Taxonomy" id="69960"/>
    <lineage>
        <taxon>Bacteria</taxon>
        <taxon>Pseudomonadati</taxon>
        <taxon>Pseudomonadota</taxon>
        <taxon>Alphaproteobacteria</taxon>
        <taxon>Rhodospirillales</taxon>
        <taxon>Rhodospirillaceae</taxon>
        <taxon>Rhodospira</taxon>
    </lineage>
</organism>
<feature type="domain" description="Alpha-D-phosphohexomutase alpha/beta/alpha" evidence="12">
    <location>
        <begin position="3"/>
        <end position="135"/>
    </location>
</feature>
<dbReference type="SUPFAM" id="SSF55957">
    <property type="entry name" value="Phosphoglucomutase, C-terminal domain"/>
    <property type="match status" value="1"/>
</dbReference>
<keyword evidence="2 8" id="KW-0597">Phosphoprotein</keyword>
<evidence type="ECO:0000259" key="11">
    <source>
        <dbReference type="Pfam" id="PF00408"/>
    </source>
</evidence>
<dbReference type="EMBL" id="FNAP01000001">
    <property type="protein sequence ID" value="SDD69761.1"/>
    <property type="molecule type" value="Genomic_DNA"/>
</dbReference>
<feature type="domain" description="Alpha-D-phosphohexomutase alpha/beta/alpha" evidence="13">
    <location>
        <begin position="159"/>
        <end position="256"/>
    </location>
</feature>
<evidence type="ECO:0000259" key="13">
    <source>
        <dbReference type="Pfam" id="PF02879"/>
    </source>
</evidence>
<evidence type="ECO:0000313" key="15">
    <source>
        <dbReference type="EMBL" id="SDD69761.1"/>
    </source>
</evidence>
<evidence type="ECO:0000256" key="5">
    <source>
        <dbReference type="ARBA" id="ARBA00023235"/>
    </source>
</evidence>
<feature type="binding site" description="via phosphate group" evidence="8">
    <location>
        <position position="102"/>
    </location>
    <ligand>
        <name>Mg(2+)</name>
        <dbReference type="ChEBI" id="CHEBI:18420"/>
    </ligand>
</feature>
<dbReference type="FunFam" id="3.30.310.50:FF:000001">
    <property type="entry name" value="Phosphoglucosamine mutase"/>
    <property type="match status" value="1"/>
</dbReference>
<evidence type="ECO:0000256" key="2">
    <source>
        <dbReference type="ARBA" id="ARBA00022553"/>
    </source>
</evidence>
<dbReference type="InterPro" id="IPR005845">
    <property type="entry name" value="A-D-PHexomutase_a/b/a-II"/>
</dbReference>
<dbReference type="EC" id="5.4.2.10" evidence="6 8"/>
<name>A0A1G6WVB6_9PROT</name>
<dbReference type="GO" id="GO:0005829">
    <property type="term" value="C:cytosol"/>
    <property type="evidence" value="ECO:0007669"/>
    <property type="project" value="TreeGrafter"/>
</dbReference>
<dbReference type="PANTHER" id="PTHR42946:SF1">
    <property type="entry name" value="PHOSPHOGLUCOMUTASE (ALPHA-D-GLUCOSE-1,6-BISPHOSPHATE-DEPENDENT)"/>
    <property type="match status" value="1"/>
</dbReference>
<feature type="active site" description="Phosphoserine intermediate" evidence="8">
    <location>
        <position position="102"/>
    </location>
</feature>
<dbReference type="NCBIfam" id="TIGR01455">
    <property type="entry name" value="glmM"/>
    <property type="match status" value="1"/>
</dbReference>
<dbReference type="FunFam" id="3.40.120.10:FF:000002">
    <property type="entry name" value="Phosphoglucosamine mutase"/>
    <property type="match status" value="1"/>
</dbReference>
<dbReference type="Gene3D" id="3.40.120.10">
    <property type="entry name" value="Alpha-D-Glucose-1,6-Bisphosphate, subunit A, domain 3"/>
    <property type="match status" value="3"/>
</dbReference>
<comment type="catalytic activity">
    <reaction evidence="8 10">
        <text>alpha-D-glucosamine 1-phosphate = D-glucosamine 6-phosphate</text>
        <dbReference type="Rhea" id="RHEA:23424"/>
        <dbReference type="ChEBI" id="CHEBI:58516"/>
        <dbReference type="ChEBI" id="CHEBI:58725"/>
        <dbReference type="EC" id="5.4.2.10"/>
    </reaction>
</comment>
<gene>
    <name evidence="8" type="primary">glmM</name>
    <name evidence="15" type="ORF">SAMN05421720_101280</name>
</gene>
<feature type="binding site" evidence="8">
    <location>
        <position position="245"/>
    </location>
    <ligand>
        <name>Mg(2+)</name>
        <dbReference type="ChEBI" id="CHEBI:18420"/>
    </ligand>
</feature>
<dbReference type="PANTHER" id="PTHR42946">
    <property type="entry name" value="PHOSPHOHEXOSE MUTASE"/>
    <property type="match status" value="1"/>
</dbReference>